<dbReference type="Gene3D" id="3.60.10.10">
    <property type="entry name" value="Endonuclease/exonuclease/phosphatase"/>
    <property type="match status" value="1"/>
</dbReference>
<keyword evidence="1" id="KW-1185">Reference proteome</keyword>
<organism evidence="1 2">
    <name type="scientific">Ditylenchus dipsaci</name>
    <dbReference type="NCBI Taxonomy" id="166011"/>
    <lineage>
        <taxon>Eukaryota</taxon>
        <taxon>Metazoa</taxon>
        <taxon>Ecdysozoa</taxon>
        <taxon>Nematoda</taxon>
        <taxon>Chromadorea</taxon>
        <taxon>Rhabditida</taxon>
        <taxon>Tylenchina</taxon>
        <taxon>Tylenchomorpha</taxon>
        <taxon>Sphaerularioidea</taxon>
        <taxon>Anguinidae</taxon>
        <taxon>Anguininae</taxon>
        <taxon>Ditylenchus</taxon>
    </lineage>
</organism>
<protein>
    <submittedName>
        <fullName evidence="2">PH domain-containing protein</fullName>
    </submittedName>
</protein>
<accession>A0A915CL05</accession>
<evidence type="ECO:0000313" key="1">
    <source>
        <dbReference type="Proteomes" id="UP000887574"/>
    </source>
</evidence>
<dbReference type="Proteomes" id="UP000887574">
    <property type="component" value="Unplaced"/>
</dbReference>
<dbReference type="AlphaFoldDB" id="A0A915CL05"/>
<dbReference type="WBParaSite" id="jg10088">
    <property type="protein sequence ID" value="jg10088"/>
    <property type="gene ID" value="jg10088"/>
</dbReference>
<reference evidence="2" key="1">
    <citation type="submission" date="2022-11" db="UniProtKB">
        <authorList>
            <consortium name="WormBaseParasite"/>
        </authorList>
    </citation>
    <scope>IDENTIFICATION</scope>
</reference>
<name>A0A915CL05_9BILA</name>
<evidence type="ECO:0000313" key="2">
    <source>
        <dbReference type="WBParaSite" id="jg10088"/>
    </source>
</evidence>
<proteinExistence type="predicted"/>
<sequence length="91" mass="10722">MSSLTIQNYFAATLKKTNKRQDVWLDAVETVINRSGKQYRRLKYVRLLGLFMVIYQRSDLPITQIQKSTVNTGFLDVLATKQCWHKLANWR</sequence>
<dbReference type="InterPro" id="IPR036691">
    <property type="entry name" value="Endo/exonu/phosph_ase_sf"/>
</dbReference>